<protein>
    <submittedName>
        <fullName evidence="2">Uncharacterized protein</fullName>
    </submittedName>
</protein>
<feature type="region of interest" description="Disordered" evidence="1">
    <location>
        <begin position="1"/>
        <end position="25"/>
    </location>
</feature>
<dbReference type="EMBL" id="CP019471">
    <property type="protein sequence ID" value="UQC75187.1"/>
    <property type="molecule type" value="Genomic_DNA"/>
</dbReference>
<dbReference type="Proteomes" id="UP000830671">
    <property type="component" value="Chromosome 1"/>
</dbReference>
<keyword evidence="3" id="KW-1185">Reference proteome</keyword>
<sequence>MAQTIQQILVHPTQNARDEKPPACY</sequence>
<feature type="compositionally biased region" description="Basic and acidic residues" evidence="1">
    <location>
        <begin position="16"/>
        <end position="25"/>
    </location>
</feature>
<evidence type="ECO:0000313" key="3">
    <source>
        <dbReference type="Proteomes" id="UP000830671"/>
    </source>
</evidence>
<dbReference type="AlphaFoldDB" id="A0A9Q8WA32"/>
<evidence type="ECO:0000313" key="2">
    <source>
        <dbReference type="EMBL" id="UQC75187.1"/>
    </source>
</evidence>
<feature type="compositionally biased region" description="Polar residues" evidence="1">
    <location>
        <begin position="1"/>
        <end position="15"/>
    </location>
</feature>
<evidence type="ECO:0000256" key="1">
    <source>
        <dbReference type="SAM" id="MobiDB-lite"/>
    </source>
</evidence>
<proteinExistence type="predicted"/>
<organism evidence="2 3">
    <name type="scientific">Colletotrichum lupini</name>
    <dbReference type="NCBI Taxonomy" id="145971"/>
    <lineage>
        <taxon>Eukaryota</taxon>
        <taxon>Fungi</taxon>
        <taxon>Dikarya</taxon>
        <taxon>Ascomycota</taxon>
        <taxon>Pezizomycotina</taxon>
        <taxon>Sordariomycetes</taxon>
        <taxon>Hypocreomycetidae</taxon>
        <taxon>Glomerellales</taxon>
        <taxon>Glomerellaceae</taxon>
        <taxon>Colletotrichum</taxon>
        <taxon>Colletotrichum acutatum species complex</taxon>
    </lineage>
</organism>
<name>A0A9Q8WA32_9PEZI</name>
<gene>
    <name evidence="2" type="ORF">CLUP02_01840</name>
</gene>
<accession>A0A9Q8WA32</accession>
<reference evidence="2" key="1">
    <citation type="journal article" date="2021" name="Mol. Plant Microbe Interact.">
        <title>Complete Genome Sequence of the Plant-Pathogenic Fungus Colletotrichum lupini.</title>
        <authorList>
            <person name="Baroncelli R."/>
            <person name="Pensec F."/>
            <person name="Da Lio D."/>
            <person name="Boufleur T."/>
            <person name="Vicente I."/>
            <person name="Sarrocco S."/>
            <person name="Picot A."/>
            <person name="Baraldi E."/>
            <person name="Sukno S."/>
            <person name="Thon M."/>
            <person name="Le Floch G."/>
        </authorList>
    </citation>
    <scope>NUCLEOTIDE SEQUENCE</scope>
    <source>
        <strain evidence="2">IMI 504893</strain>
    </source>
</reference>